<feature type="transmembrane region" description="Helical" evidence="2">
    <location>
        <begin position="173"/>
        <end position="199"/>
    </location>
</feature>
<dbReference type="InterPro" id="IPR025686">
    <property type="entry name" value="Glucos_trans_II"/>
</dbReference>
<dbReference type="EMBL" id="CP003495">
    <property type="protein sequence ID" value="AFY29320.1"/>
    <property type="molecule type" value="Genomic_DNA"/>
</dbReference>
<keyword evidence="2" id="KW-0472">Membrane</keyword>
<dbReference type="OrthoDB" id="8612933at2"/>
<evidence type="ECO:0000313" key="3">
    <source>
        <dbReference type="EMBL" id="AFY29320.1"/>
    </source>
</evidence>
<evidence type="ECO:0008006" key="5">
    <source>
        <dbReference type="Google" id="ProtNLM"/>
    </source>
</evidence>
<keyword evidence="2" id="KW-0812">Transmembrane</keyword>
<evidence type="ECO:0000256" key="2">
    <source>
        <dbReference type="SAM" id="Phobius"/>
    </source>
</evidence>
<dbReference type="Pfam" id="PF14264">
    <property type="entry name" value="Glucos_trans_II"/>
    <property type="match status" value="1"/>
</dbReference>
<dbReference type="HOGENOM" id="CLU_506910_0_0_3"/>
<feature type="transmembrane region" description="Helical" evidence="2">
    <location>
        <begin position="285"/>
        <end position="304"/>
    </location>
</feature>
<accession>K9P8B0</accession>
<dbReference type="STRING" id="292564.Cyagr_2207"/>
<feature type="transmembrane region" description="Helical" evidence="2">
    <location>
        <begin position="109"/>
        <end position="127"/>
    </location>
</feature>
<dbReference type="RefSeq" id="WP_015109762.1">
    <property type="nucleotide sequence ID" value="NC_019675.1"/>
</dbReference>
<feature type="transmembrane region" description="Helical" evidence="2">
    <location>
        <begin position="316"/>
        <end position="335"/>
    </location>
</feature>
<feature type="transmembrane region" description="Helical" evidence="2">
    <location>
        <begin position="21"/>
        <end position="40"/>
    </location>
</feature>
<feature type="region of interest" description="Disordered" evidence="1">
    <location>
        <begin position="515"/>
        <end position="537"/>
    </location>
</feature>
<sequence>MDSLLGSIQAIPRRTGLSSGTVGVLLGITILCLGGFLFSFTESIDDELTLTQTEQSILWHFQVGRFMLGWLRRGFWPSTHPFVAYACLAVAYVASYALLIGLHNLRHSWRTTLAFLLFLAFPTNWLLQEFPVTAFSLAFGLVLAPVAVIETLRVHSGEAAREGSRWRLSLVTIGLLVVLTGFFQSFLLLYVSIGIGAVLLDGDASRAGASNRLSALPPVFGYAVIAILLHRLIVKLSLFFHGLEPAHLDQYTRNTLGMLRFRPLDYLLGHATQILRTYVHPGYSYGADLWALPLLVAGAILTWWATRKRLPAGSRLIQAGLVLLLLLSPFLLNVLSTPDRLPLRSYVSLPYVIWVFAMLWLLQARSLQRGSLLASALVTGLLGFQCLNATSEYFFSRHYNARADLVTASTIASAMLNRPEFQGQGPLTLVVQGKLDRPLLSRSAWYSTANGSFFNWDGGSATRIVAYLRTLGITNLTAGDEATRERVLQQFSAMRPWPDPGSLRLQGDVLLLKFSGDAEPLRPPPDQPRPGGRARRR</sequence>
<dbReference type="KEGG" id="cgc:Cyagr_2207"/>
<feature type="transmembrane region" description="Helical" evidence="2">
    <location>
        <begin position="82"/>
        <end position="102"/>
    </location>
</feature>
<organism evidence="3 4">
    <name type="scientific">Cyanobium gracile (strain ATCC 27147 / PCC 6307)</name>
    <dbReference type="NCBI Taxonomy" id="292564"/>
    <lineage>
        <taxon>Bacteria</taxon>
        <taxon>Bacillati</taxon>
        <taxon>Cyanobacteriota</taxon>
        <taxon>Cyanophyceae</taxon>
        <taxon>Synechococcales</taxon>
        <taxon>Prochlorococcaceae</taxon>
        <taxon>Cyanobium</taxon>
    </lineage>
</organism>
<name>K9P8B0_CYAGP</name>
<proteinExistence type="predicted"/>
<reference evidence="4" key="1">
    <citation type="journal article" date="2013" name="Proc. Natl. Acad. Sci. U.S.A.">
        <title>Improving the coverage of the cyanobacterial phylum using diversity-driven genome sequencing.</title>
        <authorList>
            <person name="Shih P.M."/>
            <person name="Wu D."/>
            <person name="Latifi A."/>
            <person name="Axen S.D."/>
            <person name="Fewer D.P."/>
            <person name="Talla E."/>
            <person name="Calteau A."/>
            <person name="Cai F."/>
            <person name="Tandeau de Marsac N."/>
            <person name="Rippka R."/>
            <person name="Herdman M."/>
            <person name="Sivonen K."/>
            <person name="Coursin T."/>
            <person name="Laurent T."/>
            <person name="Goodwin L."/>
            <person name="Nolan M."/>
            <person name="Davenport K.W."/>
            <person name="Han C.S."/>
            <person name="Rubin E.M."/>
            <person name="Eisen J.A."/>
            <person name="Woyke T."/>
            <person name="Gugger M."/>
            <person name="Kerfeld C.A."/>
        </authorList>
    </citation>
    <scope>NUCLEOTIDE SEQUENCE [LARGE SCALE GENOMIC DNA]</scope>
    <source>
        <strain evidence="4">ATCC 27147 / PCC 6307</strain>
    </source>
</reference>
<evidence type="ECO:0000313" key="4">
    <source>
        <dbReference type="Proteomes" id="UP000010388"/>
    </source>
</evidence>
<keyword evidence="2" id="KW-1133">Transmembrane helix</keyword>
<dbReference type="AlphaFoldDB" id="K9P8B0"/>
<feature type="transmembrane region" description="Helical" evidence="2">
    <location>
        <begin position="219"/>
        <end position="240"/>
    </location>
</feature>
<evidence type="ECO:0000256" key="1">
    <source>
        <dbReference type="SAM" id="MobiDB-lite"/>
    </source>
</evidence>
<dbReference type="Proteomes" id="UP000010388">
    <property type="component" value="Chromosome"/>
</dbReference>
<gene>
    <name evidence="3" type="ordered locus">Cyagr_2207</name>
</gene>
<protein>
    <recommendedName>
        <fullName evidence="5">Glycosyltransferase RgtA/B/C/D-like domain-containing protein</fullName>
    </recommendedName>
</protein>
<feature type="transmembrane region" description="Helical" evidence="2">
    <location>
        <begin position="341"/>
        <end position="362"/>
    </location>
</feature>
<feature type="transmembrane region" description="Helical" evidence="2">
    <location>
        <begin position="133"/>
        <end position="152"/>
    </location>
</feature>
<dbReference type="eggNOG" id="ENOG5031JCA">
    <property type="taxonomic scope" value="Bacteria"/>
</dbReference>